<keyword evidence="2" id="KW-1185">Reference proteome</keyword>
<comment type="caution">
    <text evidence="1">The sequence shown here is derived from an EMBL/GenBank/DDBJ whole genome shotgun (WGS) entry which is preliminary data.</text>
</comment>
<gene>
    <name evidence="1" type="ORF">EVAR_27873_1</name>
</gene>
<evidence type="ECO:0000313" key="2">
    <source>
        <dbReference type="Proteomes" id="UP000299102"/>
    </source>
</evidence>
<organism evidence="1 2">
    <name type="scientific">Eumeta variegata</name>
    <name type="common">Bagworm moth</name>
    <name type="synonym">Eumeta japonica</name>
    <dbReference type="NCBI Taxonomy" id="151549"/>
    <lineage>
        <taxon>Eukaryota</taxon>
        <taxon>Metazoa</taxon>
        <taxon>Ecdysozoa</taxon>
        <taxon>Arthropoda</taxon>
        <taxon>Hexapoda</taxon>
        <taxon>Insecta</taxon>
        <taxon>Pterygota</taxon>
        <taxon>Neoptera</taxon>
        <taxon>Endopterygota</taxon>
        <taxon>Lepidoptera</taxon>
        <taxon>Glossata</taxon>
        <taxon>Ditrysia</taxon>
        <taxon>Tineoidea</taxon>
        <taxon>Psychidae</taxon>
        <taxon>Oiketicinae</taxon>
        <taxon>Eumeta</taxon>
    </lineage>
</organism>
<dbReference type="Proteomes" id="UP000299102">
    <property type="component" value="Unassembled WGS sequence"/>
</dbReference>
<dbReference type="EMBL" id="BGZK01000352">
    <property type="protein sequence ID" value="GBP38685.1"/>
    <property type="molecule type" value="Genomic_DNA"/>
</dbReference>
<accession>A0A4C1VLP6</accession>
<evidence type="ECO:0000313" key="1">
    <source>
        <dbReference type="EMBL" id="GBP38685.1"/>
    </source>
</evidence>
<protein>
    <submittedName>
        <fullName evidence="1">Uncharacterized protein</fullName>
    </submittedName>
</protein>
<proteinExistence type="predicted"/>
<reference evidence="1 2" key="1">
    <citation type="journal article" date="2019" name="Commun. Biol.">
        <title>The bagworm genome reveals a unique fibroin gene that provides high tensile strength.</title>
        <authorList>
            <person name="Kono N."/>
            <person name="Nakamura H."/>
            <person name="Ohtoshi R."/>
            <person name="Tomita M."/>
            <person name="Numata K."/>
            <person name="Arakawa K."/>
        </authorList>
    </citation>
    <scope>NUCLEOTIDE SEQUENCE [LARGE SCALE GENOMIC DNA]</scope>
</reference>
<sequence length="97" mass="11147">MWICRLLMRVVTRVSEDLYNLHRISFMLSVGGVREIYRRRLLSCKHRVRSGSEALAAALGSRRGSAGRRGRRSVYLSFGVSLSRAARRPPPRHTRRP</sequence>
<name>A0A4C1VLP6_EUMVA</name>
<dbReference type="AlphaFoldDB" id="A0A4C1VLP6"/>